<feature type="compositionally biased region" description="Gly residues" evidence="1">
    <location>
        <begin position="130"/>
        <end position="142"/>
    </location>
</feature>
<dbReference type="Proteomes" id="UP000037136">
    <property type="component" value="Unassembled WGS sequence"/>
</dbReference>
<feature type="compositionally biased region" description="Low complexity" evidence="1">
    <location>
        <begin position="143"/>
        <end position="152"/>
    </location>
</feature>
<feature type="region of interest" description="Disordered" evidence="1">
    <location>
        <begin position="84"/>
        <end position="316"/>
    </location>
</feature>
<accession>A0A2A9PEZ5</accession>
<feature type="compositionally biased region" description="Low complexity" evidence="1">
    <location>
        <begin position="222"/>
        <end position="240"/>
    </location>
</feature>
<proteinExistence type="predicted"/>
<dbReference type="AlphaFoldDB" id="A0A2A9PEZ5"/>
<reference evidence="2 3" key="2">
    <citation type="journal article" date="2017" name="Sci. Rep.">
        <title>Ant-infecting Ophiocordyceps genomes reveal a high diversity of potential behavioral manipulation genes and a possible major role for enterotoxins.</title>
        <authorList>
            <person name="de Bekker C."/>
            <person name="Ohm R.A."/>
            <person name="Evans H.C."/>
            <person name="Brachmann A."/>
            <person name="Hughes D.P."/>
        </authorList>
    </citation>
    <scope>NUCLEOTIDE SEQUENCE [LARGE SCALE GENOMIC DNA]</scope>
    <source>
        <strain evidence="2 3">SC16a</strain>
    </source>
</reference>
<protein>
    <submittedName>
        <fullName evidence="2">Uncharacterized protein</fullName>
    </submittedName>
</protein>
<comment type="caution">
    <text evidence="2">The sequence shown here is derived from an EMBL/GenBank/DDBJ whole genome shotgun (WGS) entry which is preliminary data.</text>
</comment>
<feature type="compositionally biased region" description="Low complexity" evidence="1">
    <location>
        <begin position="271"/>
        <end position="280"/>
    </location>
</feature>
<feature type="compositionally biased region" description="Low complexity" evidence="1">
    <location>
        <begin position="105"/>
        <end position="120"/>
    </location>
</feature>
<feature type="compositionally biased region" description="Basic and acidic residues" evidence="1">
    <location>
        <begin position="89"/>
        <end position="98"/>
    </location>
</feature>
<keyword evidence="3" id="KW-1185">Reference proteome</keyword>
<organism evidence="2 3">
    <name type="scientific">Ophiocordyceps unilateralis</name>
    <name type="common">Zombie-ant fungus</name>
    <name type="synonym">Torrubia unilateralis</name>
    <dbReference type="NCBI Taxonomy" id="268505"/>
    <lineage>
        <taxon>Eukaryota</taxon>
        <taxon>Fungi</taxon>
        <taxon>Dikarya</taxon>
        <taxon>Ascomycota</taxon>
        <taxon>Pezizomycotina</taxon>
        <taxon>Sordariomycetes</taxon>
        <taxon>Hypocreomycetidae</taxon>
        <taxon>Hypocreales</taxon>
        <taxon>Ophiocordycipitaceae</taxon>
        <taxon>Ophiocordyceps</taxon>
    </lineage>
</organism>
<feature type="compositionally biased region" description="Low complexity" evidence="1">
    <location>
        <begin position="167"/>
        <end position="176"/>
    </location>
</feature>
<sequence length="374" mass="38239">MPEQTQTMHGLGSTASSGEKHKKKASNGTMECPKPDECDSFCKKLPLIEDKKGGSRLPCQVLSKNGTVVTGRETVVQEGFVRCNQGGPKDFHVEECGRSRGGVGAAASSSSSSSDKGPMMMKKKKKKPGEGGGAAASGGGSADGAADGCVASKGQHSSPPPRVPETASAPAPAAIAGTNPDAQGPRPTKGSATPSKPVAPPAPRPKVTFPPQRPGRHPPTAGSPASSAAAAPSAAGASGPHAETSHAGDSVNHNKMKPSKKRTESGPKPETAPTAPDDAAIVGTNPDPEPPRKMRPTKKRTEPGPKPNPAADRNLTLCPSNDSNECLAWCKKEGVKMEKGGTCRVRVNAGKNNDVICNTTGRGAASYFACRPRT</sequence>
<gene>
    <name evidence="2" type="ORF">XA68_12292</name>
</gene>
<evidence type="ECO:0000256" key="1">
    <source>
        <dbReference type="SAM" id="MobiDB-lite"/>
    </source>
</evidence>
<feature type="compositionally biased region" description="Polar residues" evidence="1">
    <location>
        <begin position="1"/>
        <end position="17"/>
    </location>
</feature>
<name>A0A2A9PEZ5_OPHUN</name>
<feature type="region of interest" description="Disordered" evidence="1">
    <location>
        <begin position="1"/>
        <end position="36"/>
    </location>
</feature>
<reference evidence="2 3" key="1">
    <citation type="journal article" date="2015" name="BMC Genomics">
        <title>Gene expression during zombie ant biting behavior reflects the complexity underlying fungal parasitic behavioral manipulation.</title>
        <authorList>
            <person name="de Bekker C."/>
            <person name="Ohm R.A."/>
            <person name="Loreto R.G."/>
            <person name="Sebastian A."/>
            <person name="Albert I."/>
            <person name="Merrow M."/>
            <person name="Brachmann A."/>
            <person name="Hughes D.P."/>
        </authorList>
    </citation>
    <scope>NUCLEOTIDE SEQUENCE [LARGE SCALE GENOMIC DNA]</scope>
    <source>
        <strain evidence="2 3">SC16a</strain>
    </source>
</reference>
<evidence type="ECO:0000313" key="3">
    <source>
        <dbReference type="Proteomes" id="UP000037136"/>
    </source>
</evidence>
<dbReference type="EMBL" id="LAZP02000197">
    <property type="protein sequence ID" value="PFH59460.1"/>
    <property type="molecule type" value="Genomic_DNA"/>
</dbReference>
<dbReference type="STRING" id="268505.A0A2A9PEZ5"/>
<evidence type="ECO:0000313" key="2">
    <source>
        <dbReference type="EMBL" id="PFH59460.1"/>
    </source>
</evidence>